<gene>
    <name evidence="1" type="ORF">C12CBH8_14720</name>
</gene>
<dbReference type="EMBL" id="AP023321">
    <property type="protein sequence ID" value="BCI60833.1"/>
    <property type="molecule type" value="Genomic_DNA"/>
</dbReference>
<dbReference type="AlphaFoldDB" id="A0A7I8D6J4"/>
<dbReference type="RefSeq" id="WP_215532916.1">
    <property type="nucleotide sequence ID" value="NZ_AP023321.1"/>
</dbReference>
<sequence length="49" mass="5403">MNNYLCEQCGAAVEGEPPACGAEVCHDCCEYCHAEGMFCECPYYQADDE</sequence>
<accession>A0A7I8D6J4</accession>
<reference evidence="2" key="1">
    <citation type="submission" date="2020-07" db="EMBL/GenBank/DDBJ databases">
        <title>Complete genome sequencing of Clostridia bacterium strain 12CBH8.</title>
        <authorList>
            <person name="Sakamoto M."/>
            <person name="Murakami T."/>
            <person name="Mori H."/>
        </authorList>
    </citation>
    <scope>NUCLEOTIDE SEQUENCE [LARGE SCALE GENOMIC DNA]</scope>
    <source>
        <strain evidence="2">12CBH8</strain>
    </source>
</reference>
<keyword evidence="2" id="KW-1185">Reference proteome</keyword>
<dbReference type="Proteomes" id="UP000593890">
    <property type="component" value="Chromosome"/>
</dbReference>
<proteinExistence type="predicted"/>
<name>A0A7I8D6J4_9FIRM</name>
<dbReference type="KEGG" id="sman:C12CBH8_14720"/>
<protein>
    <submittedName>
        <fullName evidence="1">Uncharacterized protein</fullName>
    </submittedName>
</protein>
<organism evidence="1 2">
    <name type="scientific">Solibaculum mannosilyticum</name>
    <dbReference type="NCBI Taxonomy" id="2780922"/>
    <lineage>
        <taxon>Bacteria</taxon>
        <taxon>Bacillati</taxon>
        <taxon>Bacillota</taxon>
        <taxon>Clostridia</taxon>
        <taxon>Eubacteriales</taxon>
        <taxon>Oscillospiraceae</taxon>
        <taxon>Solibaculum</taxon>
    </lineage>
</organism>
<evidence type="ECO:0000313" key="2">
    <source>
        <dbReference type="Proteomes" id="UP000593890"/>
    </source>
</evidence>
<evidence type="ECO:0000313" key="1">
    <source>
        <dbReference type="EMBL" id="BCI60833.1"/>
    </source>
</evidence>